<proteinExistence type="predicted"/>
<keyword evidence="2" id="KW-1185">Reference proteome</keyword>
<sequence>MIPQWQPNSDKLDAFRARESVLNRDLEVSFAPGGRQAGDIPFRLLKGNRGFSQDLLASKLVVHLESAIPLKWVEDLKKAKLELSKLQHVVNLEGTGVIGKRKEALGVCLLFTISFYNNLGQLQTSGGSGGKEAKGRETVEITVSSQLLGYNRVLRFGEHLKCATLTPTETTVRAGPKVCARCYEKQDLCIAALEWILHDSQQDVQIPPNNAQQRGALLASAFASAVNRPQAGVCGSVRRGGILVSQGYIHWQWA</sequence>
<dbReference type="OrthoDB" id="3236755at2759"/>
<name>A0A9P6DEU8_PLEER</name>
<organism evidence="1 2">
    <name type="scientific">Pleurotus eryngii</name>
    <name type="common">Boletus of the steppes</name>
    <dbReference type="NCBI Taxonomy" id="5323"/>
    <lineage>
        <taxon>Eukaryota</taxon>
        <taxon>Fungi</taxon>
        <taxon>Dikarya</taxon>
        <taxon>Basidiomycota</taxon>
        <taxon>Agaricomycotina</taxon>
        <taxon>Agaricomycetes</taxon>
        <taxon>Agaricomycetidae</taxon>
        <taxon>Agaricales</taxon>
        <taxon>Pleurotineae</taxon>
        <taxon>Pleurotaceae</taxon>
        <taxon>Pleurotus</taxon>
    </lineage>
</organism>
<dbReference type="AlphaFoldDB" id="A0A9P6DEU8"/>
<accession>A0A9P6DEU8</accession>
<evidence type="ECO:0000313" key="1">
    <source>
        <dbReference type="EMBL" id="KAF9494499.1"/>
    </source>
</evidence>
<comment type="caution">
    <text evidence="1">The sequence shown here is derived from an EMBL/GenBank/DDBJ whole genome shotgun (WGS) entry which is preliminary data.</text>
</comment>
<gene>
    <name evidence="1" type="ORF">BDN71DRAFT_1496434</name>
</gene>
<dbReference type="Proteomes" id="UP000807025">
    <property type="component" value="Unassembled WGS sequence"/>
</dbReference>
<dbReference type="EMBL" id="MU154572">
    <property type="protein sequence ID" value="KAF9494499.1"/>
    <property type="molecule type" value="Genomic_DNA"/>
</dbReference>
<protein>
    <submittedName>
        <fullName evidence="1">Uncharacterized protein</fullName>
    </submittedName>
</protein>
<reference evidence="1" key="1">
    <citation type="submission" date="2020-11" db="EMBL/GenBank/DDBJ databases">
        <authorList>
            <consortium name="DOE Joint Genome Institute"/>
            <person name="Ahrendt S."/>
            <person name="Riley R."/>
            <person name="Andreopoulos W."/>
            <person name="Labutti K."/>
            <person name="Pangilinan J."/>
            <person name="Ruiz-Duenas F.J."/>
            <person name="Barrasa J.M."/>
            <person name="Sanchez-Garcia M."/>
            <person name="Camarero S."/>
            <person name="Miyauchi S."/>
            <person name="Serrano A."/>
            <person name="Linde D."/>
            <person name="Babiker R."/>
            <person name="Drula E."/>
            <person name="Ayuso-Fernandez I."/>
            <person name="Pacheco R."/>
            <person name="Padilla G."/>
            <person name="Ferreira P."/>
            <person name="Barriuso J."/>
            <person name="Kellner H."/>
            <person name="Castanera R."/>
            <person name="Alfaro M."/>
            <person name="Ramirez L."/>
            <person name="Pisabarro A.G."/>
            <person name="Kuo A."/>
            <person name="Tritt A."/>
            <person name="Lipzen A."/>
            <person name="He G."/>
            <person name="Yan M."/>
            <person name="Ng V."/>
            <person name="Cullen D."/>
            <person name="Martin F."/>
            <person name="Rosso M.-N."/>
            <person name="Henrissat B."/>
            <person name="Hibbett D."/>
            <person name="Martinez A.T."/>
            <person name="Grigoriev I.V."/>
        </authorList>
    </citation>
    <scope>NUCLEOTIDE SEQUENCE</scope>
    <source>
        <strain evidence="1">ATCC 90797</strain>
    </source>
</reference>
<evidence type="ECO:0000313" key="2">
    <source>
        <dbReference type="Proteomes" id="UP000807025"/>
    </source>
</evidence>